<dbReference type="InterPro" id="IPR036942">
    <property type="entry name" value="Beta-barrel_TonB_sf"/>
</dbReference>
<dbReference type="InterPro" id="IPR008969">
    <property type="entry name" value="CarboxyPept-like_regulatory"/>
</dbReference>
<keyword evidence="6 7" id="KW-0998">Cell outer membrane</keyword>
<keyword evidence="3 7" id="KW-1134">Transmembrane beta strand</keyword>
<dbReference type="Pfam" id="PF07715">
    <property type="entry name" value="Plug"/>
    <property type="match status" value="1"/>
</dbReference>
<name>A0A6N3HA17_9BACT</name>
<sequence length="1115" mass="124858">MNKIPLSGFCLLLKSRHKHLFRIMRITYMLLFAAIFCLHAENAISQKITLQGDNLSVKDYLNTIEKQTDYLFIYDAGVNVNKRISVNMVGKSIKEVLDNLSTQLGLNYSQKGSYIVLSSYKAKETSAPVIAQQKKTITGVVTDDLGEPIIGANVIEKGTTNGIITDIDGKFTLEVAPGAVVQVSYIGYNTQEVKVGNQSTLAIQLVEDTQALSEVVVVGYGVQRKVTTTGAVTKLEGDEINKMTVVNATKALQGLSPGITVVDRGGAPGSDDPEIYLRGVGTTGNAKPLVLVDGIEMSLSQIPSSEIENISVLKDAASASIYGSRAAHGVILVTTKRGKEGKVKLSYDGTIGFQDRAVRAEQVSAREYMTMVNEALVNSGGSIKYSEDDILATERGDDPYNHSYLNWANEVYKPTYITQHTLNLTGGSEVGRYLVSFDYLDQPGLVKNTEYQRYSYRVNTDLNIGKMLKVSSDVTYRHVDRLWPESLGSVQYDVWSMQPTSPVRYENGDYRLDKQNRNAISLMDLDVVGEDRYNMDVVYGQVKADFEPIKDLVFTGMASLNGSWDRRKIHYKNYKYYNEAGELVTQRNNPNSVKDSRNNSYQMTLRFLANYKKRFGDNHDLALLYGMEQISYRNYYSMAQRKDLISDALPDVSLGSAGSQFAEGYPTKWGINSFFGRVNYGFKDKYLFEANIRTDGSSRFAKGHKWGVFPSFSAAWRISEEGFMKNLGFVDNLKLRASWGQTGNERIDAFMYLPQYNTSNVVMNGSLVSAVYQKKMANPDVTWETVEQTNIGLDFGFLNNTIYGELDWYSKDTKDILLALGIPHFIGLDAPEQNAGVVRNSGVEAMVGFRKTFGEFTFNTSFNLAYNKNEWIDRGGDDKNISGYNIQTIGSPLNAFYIYQADGLIANEQELEEYRAKYKSDPRGMSDLHAGDVKLVDTNNDGTIDPDDRQIFASNIPKFTYGWNISGEYKGFDLSLLFQGSSGANRMMYGEWIEGPSYEAFTGVHFRDRWTEENQNGNAEMPRLEAANNRNASTYNSFFLKKTNYLRLKNAQLGYTFSKGITDKLRITKLRLYVSGSNLLTFSSLYQGLDPEGKSDRINDFPPLKIVNFGVNIIF</sequence>
<dbReference type="Gene3D" id="2.60.40.1120">
    <property type="entry name" value="Carboxypeptidase-like, regulatory domain"/>
    <property type="match status" value="1"/>
</dbReference>
<reference evidence="9" key="1">
    <citation type="submission" date="2019-11" db="EMBL/GenBank/DDBJ databases">
        <authorList>
            <person name="Feng L."/>
        </authorList>
    </citation>
    <scope>NUCLEOTIDE SEQUENCE</scope>
    <source>
        <strain evidence="9">PmerdaeLFYP103</strain>
    </source>
</reference>
<dbReference type="AlphaFoldDB" id="A0A6N3HA17"/>
<dbReference type="SUPFAM" id="SSF49464">
    <property type="entry name" value="Carboxypeptidase regulatory domain-like"/>
    <property type="match status" value="1"/>
</dbReference>
<dbReference type="EMBL" id="CACRUV010000050">
    <property type="protein sequence ID" value="VYU73585.1"/>
    <property type="molecule type" value="Genomic_DNA"/>
</dbReference>
<feature type="domain" description="TonB-dependent receptor plug" evidence="8">
    <location>
        <begin position="225"/>
        <end position="330"/>
    </location>
</feature>
<dbReference type="FunFam" id="2.60.40.1120:FF:000003">
    <property type="entry name" value="Outer membrane protein Omp121"/>
    <property type="match status" value="1"/>
</dbReference>
<dbReference type="Gene3D" id="2.40.170.20">
    <property type="entry name" value="TonB-dependent receptor, beta-barrel domain"/>
    <property type="match status" value="1"/>
</dbReference>
<keyword evidence="4 7" id="KW-0812">Transmembrane</keyword>
<dbReference type="InterPro" id="IPR037066">
    <property type="entry name" value="Plug_dom_sf"/>
</dbReference>
<protein>
    <submittedName>
        <fullName evidence="9">TonB dependent receptor</fullName>
    </submittedName>
</protein>
<dbReference type="InterPro" id="IPR039426">
    <property type="entry name" value="TonB-dep_rcpt-like"/>
</dbReference>
<keyword evidence="2 7" id="KW-0813">Transport</keyword>
<comment type="similarity">
    <text evidence="7">Belongs to the TonB-dependent receptor family.</text>
</comment>
<dbReference type="NCBIfam" id="TIGR04056">
    <property type="entry name" value="OMP_RagA_SusC"/>
    <property type="match status" value="1"/>
</dbReference>
<evidence type="ECO:0000256" key="6">
    <source>
        <dbReference type="ARBA" id="ARBA00023237"/>
    </source>
</evidence>
<organism evidence="9">
    <name type="scientific">Parabacteroides merdae</name>
    <dbReference type="NCBI Taxonomy" id="46503"/>
    <lineage>
        <taxon>Bacteria</taxon>
        <taxon>Pseudomonadati</taxon>
        <taxon>Bacteroidota</taxon>
        <taxon>Bacteroidia</taxon>
        <taxon>Bacteroidales</taxon>
        <taxon>Tannerellaceae</taxon>
        <taxon>Parabacteroides</taxon>
    </lineage>
</organism>
<dbReference type="InterPro" id="IPR012910">
    <property type="entry name" value="Plug_dom"/>
</dbReference>
<gene>
    <name evidence="9" type="ORF">PMLFYP103_03549</name>
</gene>
<dbReference type="SUPFAM" id="SSF56935">
    <property type="entry name" value="Porins"/>
    <property type="match status" value="1"/>
</dbReference>
<dbReference type="PROSITE" id="PS52016">
    <property type="entry name" value="TONB_DEPENDENT_REC_3"/>
    <property type="match status" value="1"/>
</dbReference>
<keyword evidence="9" id="KW-0675">Receptor</keyword>
<evidence type="ECO:0000256" key="1">
    <source>
        <dbReference type="ARBA" id="ARBA00004571"/>
    </source>
</evidence>
<dbReference type="FunFam" id="2.170.130.10:FF:000003">
    <property type="entry name" value="SusC/RagA family TonB-linked outer membrane protein"/>
    <property type="match status" value="1"/>
</dbReference>
<evidence type="ECO:0000256" key="7">
    <source>
        <dbReference type="PROSITE-ProRule" id="PRU01360"/>
    </source>
</evidence>
<dbReference type="Pfam" id="PF13715">
    <property type="entry name" value="CarbopepD_reg_2"/>
    <property type="match status" value="1"/>
</dbReference>
<evidence type="ECO:0000259" key="8">
    <source>
        <dbReference type="Pfam" id="PF07715"/>
    </source>
</evidence>
<evidence type="ECO:0000256" key="4">
    <source>
        <dbReference type="ARBA" id="ARBA00022692"/>
    </source>
</evidence>
<dbReference type="InterPro" id="IPR023996">
    <property type="entry name" value="TonB-dep_OMP_SusC/RagA"/>
</dbReference>
<dbReference type="InterPro" id="IPR023997">
    <property type="entry name" value="TonB-dep_OMP_SusC/RagA_CS"/>
</dbReference>
<keyword evidence="5 7" id="KW-0472">Membrane</keyword>
<dbReference type="Gene3D" id="2.170.130.10">
    <property type="entry name" value="TonB-dependent receptor, plug domain"/>
    <property type="match status" value="1"/>
</dbReference>
<dbReference type="GO" id="GO:0009279">
    <property type="term" value="C:cell outer membrane"/>
    <property type="evidence" value="ECO:0007669"/>
    <property type="project" value="UniProtKB-SubCell"/>
</dbReference>
<accession>A0A6N3HA17</accession>
<comment type="subcellular location">
    <subcellularLocation>
        <location evidence="1 7">Cell outer membrane</location>
        <topology evidence="1 7">Multi-pass membrane protein</topology>
    </subcellularLocation>
</comment>
<evidence type="ECO:0000313" key="9">
    <source>
        <dbReference type="EMBL" id="VYU73585.1"/>
    </source>
</evidence>
<evidence type="ECO:0000256" key="2">
    <source>
        <dbReference type="ARBA" id="ARBA00022448"/>
    </source>
</evidence>
<evidence type="ECO:0000256" key="5">
    <source>
        <dbReference type="ARBA" id="ARBA00023136"/>
    </source>
</evidence>
<proteinExistence type="inferred from homology"/>
<dbReference type="NCBIfam" id="TIGR04057">
    <property type="entry name" value="SusC_RagA_signa"/>
    <property type="match status" value="1"/>
</dbReference>
<evidence type="ECO:0000256" key="3">
    <source>
        <dbReference type="ARBA" id="ARBA00022452"/>
    </source>
</evidence>